<sequence length="281" mass="32113">MEHYLQLIISCAKQYTMRTRLVTIGLLLFGALYFCACSPSSAGTKLSEMKVIGNPEAILYGVGGILYYKRDHLRLAEDLTAYDTAANEISKEQFLKTLSSGKYLPLRLHTADSSNAYLLYRVPDSTDISLIHTLGQIGEEYYGEYKREGQKLPAFNFRDINGKLYTNETMLGKTVFLKCWFVHCWACVQEMPRLNQLVSKYSNRDDVLFLSLAFDTETELRAFLKKKTFNYQVASVPQRYMEDTLQVGLYPTHVIVNKEGRIAKVVTSVDELERVLPKVIH</sequence>
<evidence type="ECO:0000259" key="1">
    <source>
        <dbReference type="PROSITE" id="PS51352"/>
    </source>
</evidence>
<evidence type="ECO:0000313" key="2">
    <source>
        <dbReference type="EMBL" id="KAA2242592.1"/>
    </source>
</evidence>
<name>A0A5B2VWA7_9BACT</name>
<dbReference type="PANTHER" id="PTHR42852">
    <property type="entry name" value="THIOL:DISULFIDE INTERCHANGE PROTEIN DSBE"/>
    <property type="match status" value="1"/>
</dbReference>
<evidence type="ECO:0000313" key="3">
    <source>
        <dbReference type="Proteomes" id="UP000324611"/>
    </source>
</evidence>
<dbReference type="Pfam" id="PF00578">
    <property type="entry name" value="AhpC-TSA"/>
    <property type="match status" value="1"/>
</dbReference>
<dbReference type="GO" id="GO:0016491">
    <property type="term" value="F:oxidoreductase activity"/>
    <property type="evidence" value="ECO:0007669"/>
    <property type="project" value="InterPro"/>
</dbReference>
<dbReference type="Gene3D" id="3.40.30.10">
    <property type="entry name" value="Glutaredoxin"/>
    <property type="match status" value="1"/>
</dbReference>
<reference evidence="2 3" key="1">
    <citation type="submission" date="2019-09" db="EMBL/GenBank/DDBJ databases">
        <title>Chitinophaga ginsengihumi sp. nov., isolated from soil of ginseng rhizosphere.</title>
        <authorList>
            <person name="Lee J."/>
        </authorList>
    </citation>
    <scope>NUCLEOTIDE SEQUENCE [LARGE SCALE GENOMIC DNA]</scope>
    <source>
        <strain evidence="2 3">BN140078</strain>
    </source>
</reference>
<dbReference type="InterPro" id="IPR036249">
    <property type="entry name" value="Thioredoxin-like_sf"/>
</dbReference>
<dbReference type="PROSITE" id="PS51352">
    <property type="entry name" value="THIOREDOXIN_2"/>
    <property type="match status" value="1"/>
</dbReference>
<dbReference type="AlphaFoldDB" id="A0A5B2VWA7"/>
<gene>
    <name evidence="2" type="ORF">F0L74_08635</name>
</gene>
<comment type="caution">
    <text evidence="2">The sequence shown here is derived from an EMBL/GenBank/DDBJ whole genome shotgun (WGS) entry which is preliminary data.</text>
</comment>
<reference evidence="2 3" key="2">
    <citation type="submission" date="2019-09" db="EMBL/GenBank/DDBJ databases">
        <authorList>
            <person name="Jin C."/>
        </authorList>
    </citation>
    <scope>NUCLEOTIDE SEQUENCE [LARGE SCALE GENOMIC DNA]</scope>
    <source>
        <strain evidence="2 3">BN140078</strain>
    </source>
</reference>
<dbReference type="SUPFAM" id="SSF52833">
    <property type="entry name" value="Thioredoxin-like"/>
    <property type="match status" value="1"/>
</dbReference>
<dbReference type="InterPro" id="IPR050553">
    <property type="entry name" value="Thioredoxin_ResA/DsbE_sf"/>
</dbReference>
<dbReference type="Proteomes" id="UP000324611">
    <property type="component" value="Unassembled WGS sequence"/>
</dbReference>
<dbReference type="InterPro" id="IPR013766">
    <property type="entry name" value="Thioredoxin_domain"/>
</dbReference>
<protein>
    <submittedName>
        <fullName evidence="2">TlpA family protein disulfide reductase</fullName>
    </submittedName>
</protein>
<feature type="domain" description="Thioredoxin" evidence="1">
    <location>
        <begin position="146"/>
        <end position="281"/>
    </location>
</feature>
<dbReference type="EMBL" id="VUOC01000002">
    <property type="protein sequence ID" value="KAA2242592.1"/>
    <property type="molecule type" value="Genomic_DNA"/>
</dbReference>
<accession>A0A5B2VWA7</accession>
<proteinExistence type="predicted"/>
<organism evidence="2 3">
    <name type="scientific">Chitinophaga agrisoli</name>
    <dbReference type="NCBI Taxonomy" id="2607653"/>
    <lineage>
        <taxon>Bacteria</taxon>
        <taxon>Pseudomonadati</taxon>
        <taxon>Bacteroidota</taxon>
        <taxon>Chitinophagia</taxon>
        <taxon>Chitinophagales</taxon>
        <taxon>Chitinophagaceae</taxon>
        <taxon>Chitinophaga</taxon>
    </lineage>
</organism>
<keyword evidence="3" id="KW-1185">Reference proteome</keyword>
<dbReference type="CDD" id="cd02966">
    <property type="entry name" value="TlpA_like_family"/>
    <property type="match status" value="1"/>
</dbReference>
<dbReference type="PANTHER" id="PTHR42852:SF17">
    <property type="entry name" value="THIOREDOXIN-LIKE PROTEIN HI_1115"/>
    <property type="match status" value="1"/>
</dbReference>
<dbReference type="GO" id="GO:0016209">
    <property type="term" value="F:antioxidant activity"/>
    <property type="evidence" value="ECO:0007669"/>
    <property type="project" value="InterPro"/>
</dbReference>
<dbReference type="InterPro" id="IPR000866">
    <property type="entry name" value="AhpC/TSA"/>
</dbReference>